<accession>A0A9P1J3Q8</accession>
<dbReference type="Proteomes" id="UP001152747">
    <property type="component" value="Unassembled WGS sequence"/>
</dbReference>
<dbReference type="OrthoDB" id="5946976at2759"/>
<proteinExistence type="predicted"/>
<feature type="domain" description="Beta-lactamase-related" evidence="1">
    <location>
        <begin position="29"/>
        <end position="375"/>
    </location>
</feature>
<evidence type="ECO:0000259" key="1">
    <source>
        <dbReference type="Pfam" id="PF00144"/>
    </source>
</evidence>
<dbReference type="EMBL" id="CANHGI010000006">
    <property type="protein sequence ID" value="CAI5456080.1"/>
    <property type="molecule type" value="Genomic_DNA"/>
</dbReference>
<dbReference type="AlphaFoldDB" id="A0A9P1J3Q8"/>
<dbReference type="PANTHER" id="PTHR43319:SF1">
    <property type="entry name" value="BETA-LACTAMASE-RELATED DOMAIN-CONTAINING PROTEIN"/>
    <property type="match status" value="1"/>
</dbReference>
<dbReference type="InterPro" id="IPR052907">
    <property type="entry name" value="Beta-lactamase/esterase"/>
</dbReference>
<name>A0A9P1J3Q8_9PELO</name>
<dbReference type="PANTHER" id="PTHR43319">
    <property type="entry name" value="BETA-LACTAMASE-RELATED"/>
    <property type="match status" value="1"/>
</dbReference>
<dbReference type="InterPro" id="IPR001466">
    <property type="entry name" value="Beta-lactam-related"/>
</dbReference>
<evidence type="ECO:0000313" key="2">
    <source>
        <dbReference type="EMBL" id="CAI5456080.1"/>
    </source>
</evidence>
<dbReference type="SUPFAM" id="SSF56601">
    <property type="entry name" value="beta-lactamase/transpeptidase-like"/>
    <property type="match status" value="1"/>
</dbReference>
<evidence type="ECO:0000313" key="3">
    <source>
        <dbReference type="Proteomes" id="UP001152747"/>
    </source>
</evidence>
<keyword evidence="3" id="KW-1185">Reference proteome</keyword>
<dbReference type="InterPro" id="IPR012338">
    <property type="entry name" value="Beta-lactam/transpept-like"/>
</dbReference>
<gene>
    <name evidence="2" type="ORF">CAMP_LOCUS18717</name>
</gene>
<organism evidence="2 3">
    <name type="scientific">Caenorhabditis angaria</name>
    <dbReference type="NCBI Taxonomy" id="860376"/>
    <lineage>
        <taxon>Eukaryota</taxon>
        <taxon>Metazoa</taxon>
        <taxon>Ecdysozoa</taxon>
        <taxon>Nematoda</taxon>
        <taxon>Chromadorea</taxon>
        <taxon>Rhabditida</taxon>
        <taxon>Rhabditina</taxon>
        <taxon>Rhabditomorpha</taxon>
        <taxon>Rhabditoidea</taxon>
        <taxon>Rhabditidae</taxon>
        <taxon>Peloderinae</taxon>
        <taxon>Caenorhabditis</taxon>
    </lineage>
</organism>
<dbReference type="Pfam" id="PF00144">
    <property type="entry name" value="Beta-lactamase"/>
    <property type="match status" value="1"/>
</dbReference>
<dbReference type="Gene3D" id="3.40.710.10">
    <property type="entry name" value="DD-peptidase/beta-lactamase superfamily"/>
    <property type="match status" value="1"/>
</dbReference>
<reference evidence="2" key="1">
    <citation type="submission" date="2022-11" db="EMBL/GenBank/DDBJ databases">
        <authorList>
            <person name="Kikuchi T."/>
        </authorList>
    </citation>
    <scope>NUCLEOTIDE SEQUENCE</scope>
    <source>
        <strain evidence="2">PS1010</strain>
    </source>
</reference>
<sequence>MLETDDKIVEFPDGGFTYSQFTSVNDVFRKNFADNLEPAGASFAVYYKDKLIINLFGGSRDLKNQLNWNKDTRTVIFSTTKSISAIILAHTLDRNNVSYDTKISSFWPEFGKHGKENVTILDAVLHRGRIPYDTTSILTREDVLNPQKMSEYFENMEPVGPEGSIIYHALAFGYICDQIVRRIDKEKRGIVEILENDFVQKYGIDNLSIGLKNIEDNENVAQLTDLTMEEASRQGETQEEAYRRWMAGDNEHNEKLYKNFPFITTDDYNVLENRLLPMPSNLGIANAQSLAHFHSLVTNHKILSEKFIKILEKPVLENAFDLAIGYTENKGYGFQYTKNIKDQWIFGHSGYGGQNVRMDVSNGLTFAYVSNGLKISDADMVTTWKNLIDETYRVFFNL</sequence>
<comment type="caution">
    <text evidence="2">The sequence shown here is derived from an EMBL/GenBank/DDBJ whole genome shotgun (WGS) entry which is preliminary data.</text>
</comment>
<protein>
    <recommendedName>
        <fullName evidence="1">Beta-lactamase-related domain-containing protein</fullName>
    </recommendedName>
</protein>